<sequence length="339" mass="37969">MARDNSVLTSPPHLYAVGGRDTERAASVPPVAILLSVYNGEAFLNQQLDSFLAQTESNWCLYWRDDGSQDASRAIMLSFQEHRGQGRCIEIDVEPGNIGVALSYALLLDAAPPDALIAFADQDDVWVPEKLQWGRQALSGCEGPALYCARQFLTDESLTVLGPSLPLRRQPDFRTALIQNLATGHTVLLNPAAAALIRSTLPPKGILHDWWSYALVLGMGGQFIFDERCVALYRQHRRNAVGVERSILTRGLRAIRRGPTSFMALHVALMTHLLQPDLSVHLKPESRAFLLRLREALGGGIRERLRFLIRERGFVRQRMAETWLFRLWFLLYGNSSPKA</sequence>
<dbReference type="Gene3D" id="3.90.550.10">
    <property type="entry name" value="Spore Coat Polysaccharide Biosynthesis Protein SpsA, Chain A"/>
    <property type="match status" value="1"/>
</dbReference>
<reference evidence="2 3" key="1">
    <citation type="submission" date="2019-07" db="EMBL/GenBank/DDBJ databases">
        <title>Whole genome shotgun sequence of Asaia bogorensis NBRC 16594.</title>
        <authorList>
            <person name="Hosoyama A."/>
            <person name="Uohara A."/>
            <person name="Ohji S."/>
            <person name="Ichikawa N."/>
        </authorList>
    </citation>
    <scope>NUCLEOTIDE SEQUENCE [LARGE SCALE GENOMIC DNA]</scope>
    <source>
        <strain evidence="2 3">NBRC 16594</strain>
    </source>
</reference>
<keyword evidence="2" id="KW-0808">Transferase</keyword>
<proteinExistence type="predicted"/>
<name>A0AAN4R4E6_9PROT</name>
<feature type="domain" description="Glycosyltransferase 2-like" evidence="1">
    <location>
        <begin position="33"/>
        <end position="132"/>
    </location>
</feature>
<dbReference type="RefSeq" id="WP_231944599.1">
    <property type="nucleotide sequence ID" value="NZ_AP014690.1"/>
</dbReference>
<dbReference type="GO" id="GO:0016740">
    <property type="term" value="F:transferase activity"/>
    <property type="evidence" value="ECO:0007669"/>
    <property type="project" value="UniProtKB-KW"/>
</dbReference>
<evidence type="ECO:0000313" key="3">
    <source>
        <dbReference type="Proteomes" id="UP000321287"/>
    </source>
</evidence>
<dbReference type="InterPro" id="IPR029044">
    <property type="entry name" value="Nucleotide-diphossugar_trans"/>
</dbReference>
<gene>
    <name evidence="2" type="primary">rfbG</name>
    <name evidence="2" type="ORF">ABO01nite_26310</name>
</gene>
<dbReference type="GeneID" id="78225124"/>
<dbReference type="InterPro" id="IPR001173">
    <property type="entry name" value="Glyco_trans_2-like"/>
</dbReference>
<keyword evidence="3" id="KW-1185">Reference proteome</keyword>
<dbReference type="AlphaFoldDB" id="A0AAN4R4E6"/>
<dbReference type="Pfam" id="PF00535">
    <property type="entry name" value="Glycos_transf_2"/>
    <property type="match status" value="1"/>
</dbReference>
<dbReference type="SUPFAM" id="SSF53448">
    <property type="entry name" value="Nucleotide-diphospho-sugar transferases"/>
    <property type="match status" value="1"/>
</dbReference>
<protein>
    <submittedName>
        <fullName evidence="2">Glycosyl transferase</fullName>
    </submittedName>
</protein>
<dbReference type="KEGG" id="abg:Asbog_00012"/>
<organism evidence="2 3">
    <name type="scientific">Asaia bogorensis NBRC 16594</name>
    <dbReference type="NCBI Taxonomy" id="1231624"/>
    <lineage>
        <taxon>Bacteria</taxon>
        <taxon>Pseudomonadati</taxon>
        <taxon>Pseudomonadota</taxon>
        <taxon>Alphaproteobacteria</taxon>
        <taxon>Acetobacterales</taxon>
        <taxon>Acetobacteraceae</taxon>
        <taxon>Asaia</taxon>
    </lineage>
</organism>
<accession>A0AAN4R4E6</accession>
<dbReference type="EMBL" id="BJVS01000008">
    <property type="protein sequence ID" value="GEL54624.1"/>
    <property type="molecule type" value="Genomic_DNA"/>
</dbReference>
<evidence type="ECO:0000313" key="2">
    <source>
        <dbReference type="EMBL" id="GEL54624.1"/>
    </source>
</evidence>
<comment type="caution">
    <text evidence="2">The sequence shown here is derived from an EMBL/GenBank/DDBJ whole genome shotgun (WGS) entry which is preliminary data.</text>
</comment>
<dbReference type="Proteomes" id="UP000321287">
    <property type="component" value="Unassembled WGS sequence"/>
</dbReference>
<evidence type="ECO:0000259" key="1">
    <source>
        <dbReference type="Pfam" id="PF00535"/>
    </source>
</evidence>